<dbReference type="GO" id="GO:0008360">
    <property type="term" value="P:regulation of cell shape"/>
    <property type="evidence" value="ECO:0007669"/>
    <property type="project" value="UniProtKB-KW"/>
</dbReference>
<keyword evidence="5 7" id="KW-0413">Isomerase</keyword>
<evidence type="ECO:0000313" key="8">
    <source>
        <dbReference type="EMBL" id="SDY43747.1"/>
    </source>
</evidence>
<dbReference type="GO" id="GO:0009252">
    <property type="term" value="P:peptidoglycan biosynthetic process"/>
    <property type="evidence" value="ECO:0007669"/>
    <property type="project" value="UniProtKB-UniRule"/>
</dbReference>
<dbReference type="AlphaFoldDB" id="A0A1H3JUW2"/>
<dbReference type="InterPro" id="IPR018187">
    <property type="entry name" value="Asp/Glu_racemase_AS_1"/>
</dbReference>
<feature type="binding site" evidence="7">
    <location>
        <begin position="77"/>
        <end position="78"/>
    </location>
    <ligand>
        <name>substrate</name>
    </ligand>
</feature>
<feature type="binding site" evidence="7">
    <location>
        <begin position="187"/>
        <end position="188"/>
    </location>
    <ligand>
        <name>substrate</name>
    </ligand>
</feature>
<dbReference type="Pfam" id="PF01177">
    <property type="entry name" value="Asp_Glu_race"/>
    <property type="match status" value="1"/>
</dbReference>
<dbReference type="Proteomes" id="UP000199230">
    <property type="component" value="Unassembled WGS sequence"/>
</dbReference>
<dbReference type="STRING" id="159292.SAMN05192546_102121"/>
<evidence type="ECO:0000256" key="2">
    <source>
        <dbReference type="ARBA" id="ARBA00013090"/>
    </source>
</evidence>
<dbReference type="PANTHER" id="PTHR21198:SF3">
    <property type="entry name" value="GLUTAMATE RACEMASE"/>
    <property type="match status" value="1"/>
</dbReference>
<dbReference type="NCBIfam" id="TIGR00067">
    <property type="entry name" value="glut_race"/>
    <property type="match status" value="1"/>
</dbReference>
<feature type="binding site" evidence="7">
    <location>
        <begin position="13"/>
        <end position="14"/>
    </location>
    <ligand>
        <name>substrate</name>
    </ligand>
</feature>
<keyword evidence="9" id="KW-1185">Reference proteome</keyword>
<dbReference type="RefSeq" id="WP_176968226.1">
    <property type="nucleotide sequence ID" value="NZ_FNPV01000002.1"/>
</dbReference>
<dbReference type="EMBL" id="FNPV01000002">
    <property type="protein sequence ID" value="SDY43747.1"/>
    <property type="molecule type" value="Genomic_DNA"/>
</dbReference>
<keyword evidence="4 7" id="KW-0573">Peptidoglycan synthesis</keyword>
<dbReference type="PROSITE" id="PS00923">
    <property type="entry name" value="ASP_GLU_RACEMASE_1"/>
    <property type="match status" value="1"/>
</dbReference>
<dbReference type="InterPro" id="IPR004391">
    <property type="entry name" value="Glu_race"/>
</dbReference>
<feature type="binding site" evidence="7">
    <location>
        <begin position="45"/>
        <end position="46"/>
    </location>
    <ligand>
        <name>substrate</name>
    </ligand>
</feature>
<dbReference type="UniPathway" id="UPA00219"/>
<dbReference type="HAMAP" id="MF_00258">
    <property type="entry name" value="Glu_racemase"/>
    <property type="match status" value="1"/>
</dbReference>
<evidence type="ECO:0000256" key="6">
    <source>
        <dbReference type="ARBA" id="ARBA00023316"/>
    </source>
</evidence>
<comment type="function">
    <text evidence="7">Provides the (R)-glutamate required for cell wall biosynthesis.</text>
</comment>
<evidence type="ECO:0000256" key="3">
    <source>
        <dbReference type="ARBA" id="ARBA00022960"/>
    </source>
</evidence>
<feature type="active site" description="Proton donor/acceptor" evidence="7">
    <location>
        <position position="186"/>
    </location>
</feature>
<comment type="catalytic activity">
    <reaction evidence="1 7">
        <text>L-glutamate = D-glutamate</text>
        <dbReference type="Rhea" id="RHEA:12813"/>
        <dbReference type="ChEBI" id="CHEBI:29985"/>
        <dbReference type="ChEBI" id="CHEBI:29986"/>
        <dbReference type="EC" id="5.1.1.3"/>
    </reaction>
</comment>
<dbReference type="SUPFAM" id="SSF53681">
    <property type="entry name" value="Aspartate/glutamate racemase"/>
    <property type="match status" value="2"/>
</dbReference>
<protein>
    <recommendedName>
        <fullName evidence="2 7">Glutamate racemase</fullName>
        <ecNumber evidence="2 7">5.1.1.3</ecNumber>
    </recommendedName>
</protein>
<feature type="active site" description="Proton donor/acceptor" evidence="7">
    <location>
        <position position="76"/>
    </location>
</feature>
<evidence type="ECO:0000256" key="7">
    <source>
        <dbReference type="HAMAP-Rule" id="MF_00258"/>
    </source>
</evidence>
<comment type="similarity">
    <text evidence="7">Belongs to the aspartate/glutamate racemases family.</text>
</comment>
<keyword evidence="3 7" id="KW-0133">Cell shape</keyword>
<dbReference type="EC" id="5.1.1.3" evidence="2 7"/>
<comment type="pathway">
    <text evidence="7">Cell wall biogenesis; peptidoglycan biosynthesis.</text>
</comment>
<evidence type="ECO:0000313" key="9">
    <source>
        <dbReference type="Proteomes" id="UP000199230"/>
    </source>
</evidence>
<name>A0A1H3JUW2_9FIRM</name>
<dbReference type="GO" id="GO:0071555">
    <property type="term" value="P:cell wall organization"/>
    <property type="evidence" value="ECO:0007669"/>
    <property type="project" value="UniProtKB-KW"/>
</dbReference>
<dbReference type="Gene3D" id="3.40.50.1860">
    <property type="match status" value="2"/>
</dbReference>
<keyword evidence="6 7" id="KW-0961">Cell wall biogenesis/degradation</keyword>
<dbReference type="InterPro" id="IPR001920">
    <property type="entry name" value="Asp/Glu_race"/>
</dbReference>
<dbReference type="PANTHER" id="PTHR21198">
    <property type="entry name" value="GLUTAMATE RACEMASE"/>
    <property type="match status" value="1"/>
</dbReference>
<gene>
    <name evidence="7" type="primary">murI</name>
    <name evidence="8" type="ORF">SAMN05192546_102121</name>
</gene>
<organism evidence="8 9">
    <name type="scientific">Tindallia californiensis</name>
    <dbReference type="NCBI Taxonomy" id="159292"/>
    <lineage>
        <taxon>Bacteria</taxon>
        <taxon>Bacillati</taxon>
        <taxon>Bacillota</taxon>
        <taxon>Clostridia</taxon>
        <taxon>Peptostreptococcales</taxon>
        <taxon>Tindalliaceae</taxon>
        <taxon>Tindallia</taxon>
    </lineage>
</organism>
<accession>A0A1H3JUW2</accession>
<evidence type="ECO:0000256" key="1">
    <source>
        <dbReference type="ARBA" id="ARBA00001602"/>
    </source>
</evidence>
<dbReference type="InterPro" id="IPR015942">
    <property type="entry name" value="Asp/Glu/hydantoin_racemase"/>
</dbReference>
<evidence type="ECO:0000256" key="4">
    <source>
        <dbReference type="ARBA" id="ARBA00022984"/>
    </source>
</evidence>
<sequence>MEEVNQGPIGVFDSGYGGISVLANLIEAMPKESFVYISDSINAPYGELESQEVLNHALNHMRILEKQSAKAVVIACNTATSAAATALRAKYSFPIIGMEPAVKPAITKSSSGKILVAATGLTLKERKFAALVKKMDLQHNIVTLPCHGLVEIIEEYGPESKEVTKKLDELLAPLQPLNVDGVVLGCTHYVLIKNQWKAALPEGTRIHDGNEGTVKQTMRMIMENTTITKAHSMGKVSLMDSSQDDERLEKSKQLLQNQLRINGIVSSDQLEIELRKNNELCKS</sequence>
<dbReference type="GO" id="GO:0008881">
    <property type="term" value="F:glutamate racemase activity"/>
    <property type="evidence" value="ECO:0007669"/>
    <property type="project" value="UniProtKB-UniRule"/>
</dbReference>
<proteinExistence type="inferred from homology"/>
<reference evidence="8 9" key="1">
    <citation type="submission" date="2016-10" db="EMBL/GenBank/DDBJ databases">
        <authorList>
            <person name="de Groot N.N."/>
        </authorList>
    </citation>
    <scope>NUCLEOTIDE SEQUENCE [LARGE SCALE GENOMIC DNA]</scope>
    <source>
        <strain evidence="8 9">APO</strain>
    </source>
</reference>
<evidence type="ECO:0000256" key="5">
    <source>
        <dbReference type="ARBA" id="ARBA00023235"/>
    </source>
</evidence>